<organism evidence="1 2">
    <name type="scientific">Pistacia atlantica</name>
    <dbReference type="NCBI Taxonomy" id="434234"/>
    <lineage>
        <taxon>Eukaryota</taxon>
        <taxon>Viridiplantae</taxon>
        <taxon>Streptophyta</taxon>
        <taxon>Embryophyta</taxon>
        <taxon>Tracheophyta</taxon>
        <taxon>Spermatophyta</taxon>
        <taxon>Magnoliopsida</taxon>
        <taxon>eudicotyledons</taxon>
        <taxon>Gunneridae</taxon>
        <taxon>Pentapetalae</taxon>
        <taxon>rosids</taxon>
        <taxon>malvids</taxon>
        <taxon>Sapindales</taxon>
        <taxon>Anacardiaceae</taxon>
        <taxon>Pistacia</taxon>
    </lineage>
</organism>
<comment type="caution">
    <text evidence="1">The sequence shown here is derived from an EMBL/GenBank/DDBJ whole genome shotgun (WGS) entry which is preliminary data.</text>
</comment>
<accession>A0ACC1BRK9</accession>
<proteinExistence type="predicted"/>
<dbReference type="Proteomes" id="UP001164250">
    <property type="component" value="Chromosome 3"/>
</dbReference>
<protein>
    <submittedName>
        <fullName evidence="1">Uncharacterized protein</fullName>
    </submittedName>
</protein>
<keyword evidence="2" id="KW-1185">Reference proteome</keyword>
<evidence type="ECO:0000313" key="1">
    <source>
        <dbReference type="EMBL" id="KAJ0101828.1"/>
    </source>
</evidence>
<sequence>MNPLQVVTNRQVENYTFSSTCRPPTSTKTHFLAGAGVRGLEIQGKFVKFTAVGVYIEDSVVSALSNKWKEKSAEELSESVELFRDIVTVLFWIMNDSFGVILQVPLRNSLERVSDNDLAINWSTILTEGCLNCMAIWKSLGVYTDDETEAIEQFLEAFKDENFPIDSLSQDESIGESWKVEIDNKKLGESVLESIIGNNGVSPAAKKNLAERFSRLLNDGQEESEADNCAKQFKGLDIDIIQVETGKVSRDRHRFIHNNIYF</sequence>
<name>A0ACC1BRK9_9ROSI</name>
<gene>
    <name evidence="1" type="ORF">Patl1_06228</name>
</gene>
<reference evidence="2" key="1">
    <citation type="journal article" date="2023" name="G3 (Bethesda)">
        <title>Genome assembly and association tests identify interacting loci associated with vigor, precocity, and sex in interspecific pistachio rootstocks.</title>
        <authorList>
            <person name="Palmer W."/>
            <person name="Jacygrad E."/>
            <person name="Sagayaradj S."/>
            <person name="Cavanaugh K."/>
            <person name="Han R."/>
            <person name="Bertier L."/>
            <person name="Beede B."/>
            <person name="Kafkas S."/>
            <person name="Golino D."/>
            <person name="Preece J."/>
            <person name="Michelmore R."/>
        </authorList>
    </citation>
    <scope>NUCLEOTIDE SEQUENCE [LARGE SCALE GENOMIC DNA]</scope>
</reference>
<dbReference type="EMBL" id="CM047899">
    <property type="protein sequence ID" value="KAJ0101828.1"/>
    <property type="molecule type" value="Genomic_DNA"/>
</dbReference>
<evidence type="ECO:0000313" key="2">
    <source>
        <dbReference type="Proteomes" id="UP001164250"/>
    </source>
</evidence>